<proteinExistence type="predicted"/>
<evidence type="ECO:0000313" key="2">
    <source>
        <dbReference type="EMBL" id="GIY73272.1"/>
    </source>
</evidence>
<accession>A0AAV4VSL8</accession>
<sequence length="83" mass="9678">MKRGFVLLDEFQRRWHANSSSVFRSDGFFSSDEHTSKQQKTIRKITLPSFPSKNSLLGKTDRTESGYENRRKSCKHECGRSHV</sequence>
<evidence type="ECO:0000256" key="1">
    <source>
        <dbReference type="SAM" id="MobiDB-lite"/>
    </source>
</evidence>
<evidence type="ECO:0000313" key="3">
    <source>
        <dbReference type="Proteomes" id="UP001054837"/>
    </source>
</evidence>
<name>A0AAV4VSL8_9ARAC</name>
<feature type="compositionally biased region" description="Basic and acidic residues" evidence="1">
    <location>
        <begin position="59"/>
        <end position="83"/>
    </location>
</feature>
<gene>
    <name evidence="2" type="ORF">CDAR_51581</name>
</gene>
<reference evidence="2 3" key="1">
    <citation type="submission" date="2021-06" db="EMBL/GenBank/DDBJ databases">
        <title>Caerostris darwini draft genome.</title>
        <authorList>
            <person name="Kono N."/>
            <person name="Arakawa K."/>
        </authorList>
    </citation>
    <scope>NUCLEOTIDE SEQUENCE [LARGE SCALE GENOMIC DNA]</scope>
</reference>
<dbReference type="Proteomes" id="UP001054837">
    <property type="component" value="Unassembled WGS sequence"/>
</dbReference>
<comment type="caution">
    <text evidence="2">The sequence shown here is derived from an EMBL/GenBank/DDBJ whole genome shotgun (WGS) entry which is preliminary data.</text>
</comment>
<dbReference type="AlphaFoldDB" id="A0AAV4VSL8"/>
<protein>
    <submittedName>
        <fullName evidence="2">Uncharacterized protein</fullName>
    </submittedName>
</protein>
<dbReference type="EMBL" id="BPLQ01013584">
    <property type="protein sequence ID" value="GIY73272.1"/>
    <property type="molecule type" value="Genomic_DNA"/>
</dbReference>
<organism evidence="2 3">
    <name type="scientific">Caerostris darwini</name>
    <dbReference type="NCBI Taxonomy" id="1538125"/>
    <lineage>
        <taxon>Eukaryota</taxon>
        <taxon>Metazoa</taxon>
        <taxon>Ecdysozoa</taxon>
        <taxon>Arthropoda</taxon>
        <taxon>Chelicerata</taxon>
        <taxon>Arachnida</taxon>
        <taxon>Araneae</taxon>
        <taxon>Araneomorphae</taxon>
        <taxon>Entelegynae</taxon>
        <taxon>Araneoidea</taxon>
        <taxon>Araneidae</taxon>
        <taxon>Caerostris</taxon>
    </lineage>
</organism>
<feature type="region of interest" description="Disordered" evidence="1">
    <location>
        <begin position="53"/>
        <end position="83"/>
    </location>
</feature>
<keyword evidence="3" id="KW-1185">Reference proteome</keyword>